<evidence type="ECO:0000313" key="2">
    <source>
        <dbReference type="EMBL" id="VTJ63751.1"/>
    </source>
</evidence>
<feature type="region of interest" description="Disordered" evidence="1">
    <location>
        <begin position="1"/>
        <end position="49"/>
    </location>
</feature>
<gene>
    <name evidence="2" type="ORF">MONAX_5E032472</name>
</gene>
<evidence type="ECO:0000256" key="1">
    <source>
        <dbReference type="SAM" id="MobiDB-lite"/>
    </source>
</evidence>
<name>A0A5E4B457_MARMO</name>
<proteinExistence type="predicted"/>
<reference evidence="2" key="1">
    <citation type="submission" date="2019-04" db="EMBL/GenBank/DDBJ databases">
        <authorList>
            <person name="Alioto T."/>
            <person name="Alioto T."/>
        </authorList>
    </citation>
    <scope>NUCLEOTIDE SEQUENCE [LARGE SCALE GENOMIC DNA]</scope>
</reference>
<accession>A0A5E4B457</accession>
<feature type="non-terminal residue" evidence="2">
    <location>
        <position position="1"/>
    </location>
</feature>
<comment type="caution">
    <text evidence="2">The sequence shown here is derived from an EMBL/GenBank/DDBJ whole genome shotgun (WGS) entry which is preliminary data.</text>
</comment>
<sequence length="63" mass="6923">WQDSEECGGWFSSAQTEHPSSKSLKSKSSRIGNFLNTDLPPQMENSTLTPPTACKCPTTTVYN</sequence>
<dbReference type="Proteomes" id="UP000335636">
    <property type="component" value="Unassembled WGS sequence"/>
</dbReference>
<evidence type="ECO:0000313" key="3">
    <source>
        <dbReference type="Proteomes" id="UP000335636"/>
    </source>
</evidence>
<protein>
    <submittedName>
        <fullName evidence="2">Uncharacterized protein</fullName>
    </submittedName>
</protein>
<dbReference type="AlphaFoldDB" id="A0A5E4B457"/>
<dbReference type="EMBL" id="CABDUW010000241">
    <property type="protein sequence ID" value="VTJ63751.1"/>
    <property type="molecule type" value="Genomic_DNA"/>
</dbReference>
<organism evidence="2 3">
    <name type="scientific">Marmota monax</name>
    <name type="common">Woodchuck</name>
    <dbReference type="NCBI Taxonomy" id="9995"/>
    <lineage>
        <taxon>Eukaryota</taxon>
        <taxon>Metazoa</taxon>
        <taxon>Chordata</taxon>
        <taxon>Craniata</taxon>
        <taxon>Vertebrata</taxon>
        <taxon>Euteleostomi</taxon>
        <taxon>Mammalia</taxon>
        <taxon>Eutheria</taxon>
        <taxon>Euarchontoglires</taxon>
        <taxon>Glires</taxon>
        <taxon>Rodentia</taxon>
        <taxon>Sciuromorpha</taxon>
        <taxon>Sciuridae</taxon>
        <taxon>Xerinae</taxon>
        <taxon>Marmotini</taxon>
        <taxon>Marmota</taxon>
    </lineage>
</organism>
<keyword evidence="3" id="KW-1185">Reference proteome</keyword>